<dbReference type="KEGG" id="pno:SNOG_10198"/>
<dbReference type="GeneID" id="5977385"/>
<dbReference type="GO" id="GO:1990072">
    <property type="term" value="C:TRAPPIII protein complex"/>
    <property type="evidence" value="ECO:0000318"/>
    <property type="project" value="GO_Central"/>
</dbReference>
<evidence type="ECO:0000256" key="3">
    <source>
        <dbReference type="ARBA" id="ARBA00006218"/>
    </source>
</evidence>
<feature type="compositionally biased region" description="Basic and acidic residues" evidence="8">
    <location>
        <begin position="136"/>
        <end position="150"/>
    </location>
</feature>
<keyword evidence="7" id="KW-0333">Golgi apparatus</keyword>
<dbReference type="InterPro" id="IPR016696">
    <property type="entry name" value="TRAPP-I_su5"/>
</dbReference>
<dbReference type="EMBL" id="CH445340">
    <property type="protein sequence ID" value="EAT82533.2"/>
    <property type="molecule type" value="Genomic_DNA"/>
</dbReference>
<keyword evidence="4" id="KW-0813">Transport</keyword>
<evidence type="ECO:0000313" key="9">
    <source>
        <dbReference type="EMBL" id="EAT82533.2"/>
    </source>
</evidence>
<dbReference type="SUPFAM" id="SSF111126">
    <property type="entry name" value="Ligand-binding domain in the NO signalling and Golgi transport"/>
    <property type="match status" value="1"/>
</dbReference>
<dbReference type="GO" id="GO:1990071">
    <property type="term" value="C:TRAPPII protein complex"/>
    <property type="evidence" value="ECO:0000318"/>
    <property type="project" value="GO_Central"/>
</dbReference>
<comment type="similarity">
    <text evidence="3">Belongs to the TRAPP small subunits family. BET3 subfamily.</text>
</comment>
<evidence type="ECO:0000313" key="10">
    <source>
        <dbReference type="Proteomes" id="UP000001055"/>
    </source>
</evidence>
<dbReference type="FunFam" id="3.30.1380.20:FF:000007">
    <property type="entry name" value="Trafficking protein particle complex subunit"/>
    <property type="match status" value="1"/>
</dbReference>
<keyword evidence="5" id="KW-0256">Endoplasmic reticulum</keyword>
<dbReference type="GO" id="GO:0005783">
    <property type="term" value="C:endoplasmic reticulum"/>
    <property type="evidence" value="ECO:0007669"/>
    <property type="project" value="UniProtKB-SubCell"/>
</dbReference>
<evidence type="ECO:0000256" key="7">
    <source>
        <dbReference type="ARBA" id="ARBA00023034"/>
    </source>
</evidence>
<evidence type="ECO:0000256" key="2">
    <source>
        <dbReference type="ARBA" id="ARBA00004555"/>
    </source>
</evidence>
<keyword evidence="6" id="KW-0931">ER-Golgi transport</keyword>
<dbReference type="InterPro" id="IPR024096">
    <property type="entry name" value="NO_sig/Golgi_transp_ligand-bd"/>
</dbReference>
<dbReference type="Pfam" id="PF04051">
    <property type="entry name" value="TRAPP"/>
    <property type="match status" value="1"/>
</dbReference>
<feature type="region of interest" description="Disordered" evidence="8">
    <location>
        <begin position="118"/>
        <end position="150"/>
    </location>
</feature>
<dbReference type="Gene3D" id="3.30.1380.20">
    <property type="entry name" value="Trafficking protein particle complex subunit 3"/>
    <property type="match status" value="1"/>
</dbReference>
<dbReference type="STRING" id="321614.Q0UDG6"/>
<dbReference type="RefSeq" id="XP_001800479.1">
    <property type="nucleotide sequence ID" value="XM_001800427.1"/>
</dbReference>
<evidence type="ECO:0000256" key="1">
    <source>
        <dbReference type="ARBA" id="ARBA00004240"/>
    </source>
</evidence>
<dbReference type="VEuPathDB" id="FungiDB:JI435_306940"/>
<evidence type="ECO:0000256" key="8">
    <source>
        <dbReference type="SAM" id="MobiDB-lite"/>
    </source>
</evidence>
<dbReference type="InParanoid" id="Q0UDG6"/>
<evidence type="ECO:0000256" key="5">
    <source>
        <dbReference type="ARBA" id="ARBA00022824"/>
    </source>
</evidence>
<evidence type="ECO:0000256" key="4">
    <source>
        <dbReference type="ARBA" id="ARBA00022448"/>
    </source>
</evidence>
<dbReference type="Proteomes" id="UP000001055">
    <property type="component" value="Unassembled WGS sequence"/>
</dbReference>
<sequence>MTLGLEALFEERLEVFPADPLTVASSNSGRAEDLIKALMREREDLQAQVREQAATIEQLTRRLHSKPHSNALEQTETVNRLYRLEHENDVLRKEKDKLNDNLRAAECETATLRSRLEDKSQKVKGANKKTKNAKQVAEKEGEKAKDAVQDKQRCAKAEKQMKQQRNEAKAALQEQLKAVDDLRSELAIERSGIIHLRETEGTHSDLTTVVIPMEFLIRRQDYVHAQDTLESNRISYVDRAKEWYEKWKVGQEEEEVRQVVGANYLNDEKKDKLYGDMIEAGFMATGAEHDGWRSMKGLKQICRNVHRMYMMILCRVVGEDGVVVGAWRRQPQEHAVPQCARTLRPTYSTTRIATELQHVQHSPSTLSTPPDLATAALTHLAGIIYSYHPPAITSTVALHSRPGLRYPSNKKTIYDRNLNRSKNAELSRAAFAYLFIEMIAYAQKGAKDVGDLEQRLNQQGYPIGLRLLDLLLSRSSNPLASIRPTRILPLLQFIAQQVYRHLFGRPADALERSGSDPGQYMIFDNEPLVNQYISLPKELSSLNCAAFVAGVIEGVCDGAGFPTEGVTAHSVGEQEDGKEGKGMWPGKTVFLIKFKPEVLEREEILGRGGG</sequence>
<protein>
    <submittedName>
        <fullName evidence="9">Uncharacterized protein</fullName>
    </submittedName>
</protein>
<name>Q0UDG6_PHANO</name>
<dbReference type="CDD" id="cd14943">
    <property type="entry name" value="TRAPPC5_Trs31"/>
    <property type="match status" value="1"/>
</dbReference>
<dbReference type="VEuPathDB" id="FungiDB:JI435_101980"/>
<dbReference type="eggNOG" id="KOG3315">
    <property type="taxonomic scope" value="Eukaryota"/>
</dbReference>
<dbReference type="AlphaFoldDB" id="Q0UDG6"/>
<reference evidence="10" key="1">
    <citation type="journal article" date="2007" name="Plant Cell">
        <title>Dothideomycete-plant interactions illuminated by genome sequencing and EST analysis of the wheat pathogen Stagonospora nodorum.</title>
        <authorList>
            <person name="Hane J.K."/>
            <person name="Lowe R.G."/>
            <person name="Solomon P.S."/>
            <person name="Tan K.C."/>
            <person name="Schoch C.L."/>
            <person name="Spatafora J.W."/>
            <person name="Crous P.W."/>
            <person name="Kodira C."/>
            <person name="Birren B.W."/>
            <person name="Galagan J.E."/>
            <person name="Torriani S.F."/>
            <person name="McDonald B.A."/>
            <person name="Oliver R.P."/>
        </authorList>
    </citation>
    <scope>NUCLEOTIDE SEQUENCE [LARGE SCALE GENOMIC DNA]</scope>
    <source>
        <strain evidence="10">SN15 / ATCC MYA-4574 / FGSC 10173</strain>
    </source>
</reference>
<dbReference type="PANTHER" id="PTHR20902:SF0">
    <property type="entry name" value="TRAFFICKING PROTEIN PARTICLE COMPLEX SUBUNIT 5"/>
    <property type="match status" value="1"/>
</dbReference>
<dbReference type="InterPro" id="IPR007194">
    <property type="entry name" value="TRAPP_component"/>
</dbReference>
<accession>Q0UDG6</accession>
<evidence type="ECO:0000256" key="6">
    <source>
        <dbReference type="ARBA" id="ARBA00022892"/>
    </source>
</evidence>
<dbReference type="PANTHER" id="PTHR20902">
    <property type="entry name" value="41-2 PROTEIN ANTIGEN-RELATED"/>
    <property type="match status" value="1"/>
</dbReference>
<comment type="subcellular location">
    <subcellularLocation>
        <location evidence="1">Endoplasmic reticulum</location>
    </subcellularLocation>
    <subcellularLocation>
        <location evidence="2">Golgi apparatus</location>
    </subcellularLocation>
</comment>
<dbReference type="HOGENOM" id="CLU_447663_0_0_1"/>
<gene>
    <name evidence="9" type="ORF">SNOG_10198</name>
</gene>
<proteinExistence type="inferred from homology"/>
<dbReference type="GO" id="GO:0006888">
    <property type="term" value="P:endoplasmic reticulum to Golgi vesicle-mediated transport"/>
    <property type="evidence" value="ECO:0000318"/>
    <property type="project" value="GO_Central"/>
</dbReference>
<organism evidence="9 10">
    <name type="scientific">Phaeosphaeria nodorum (strain SN15 / ATCC MYA-4574 / FGSC 10173)</name>
    <name type="common">Glume blotch fungus</name>
    <name type="synonym">Parastagonospora nodorum</name>
    <dbReference type="NCBI Taxonomy" id="321614"/>
    <lineage>
        <taxon>Eukaryota</taxon>
        <taxon>Fungi</taxon>
        <taxon>Dikarya</taxon>
        <taxon>Ascomycota</taxon>
        <taxon>Pezizomycotina</taxon>
        <taxon>Dothideomycetes</taxon>
        <taxon>Pleosporomycetidae</taxon>
        <taxon>Pleosporales</taxon>
        <taxon>Pleosporineae</taxon>
        <taxon>Phaeosphaeriaceae</taxon>
        <taxon>Parastagonospora</taxon>
    </lineage>
</organism>
<dbReference type="GO" id="GO:1990070">
    <property type="term" value="C:TRAPPI protein complex"/>
    <property type="evidence" value="ECO:0000318"/>
    <property type="project" value="GO_Central"/>
</dbReference>